<name>A0A812B9B8_ACAPH</name>
<gene>
    <name evidence="2" type="ORF">SPHA_11577</name>
</gene>
<feature type="transmembrane region" description="Helical" evidence="1">
    <location>
        <begin position="78"/>
        <end position="97"/>
    </location>
</feature>
<dbReference type="AlphaFoldDB" id="A0A812B9B8"/>
<feature type="transmembrane region" description="Helical" evidence="1">
    <location>
        <begin position="197"/>
        <end position="217"/>
    </location>
</feature>
<evidence type="ECO:0000313" key="2">
    <source>
        <dbReference type="EMBL" id="CAE1171433.1"/>
    </source>
</evidence>
<feature type="transmembrane region" description="Helical" evidence="1">
    <location>
        <begin position="283"/>
        <end position="308"/>
    </location>
</feature>
<dbReference type="EMBL" id="CAHIKZ030000382">
    <property type="protein sequence ID" value="CAE1171433.1"/>
    <property type="molecule type" value="Genomic_DNA"/>
</dbReference>
<feature type="transmembrane region" description="Helical" evidence="1">
    <location>
        <begin position="224"/>
        <end position="242"/>
    </location>
</feature>
<reference evidence="2" key="1">
    <citation type="submission" date="2021-01" db="EMBL/GenBank/DDBJ databases">
        <authorList>
            <person name="Li R."/>
            <person name="Bekaert M."/>
        </authorList>
    </citation>
    <scope>NUCLEOTIDE SEQUENCE</scope>
    <source>
        <strain evidence="2">Farmed</strain>
    </source>
</reference>
<comment type="caution">
    <text evidence="2">The sequence shown here is derived from an EMBL/GenBank/DDBJ whole genome shotgun (WGS) entry which is preliminary data.</text>
</comment>
<feature type="transmembrane region" description="Helical" evidence="1">
    <location>
        <begin position="28"/>
        <end position="47"/>
    </location>
</feature>
<feature type="transmembrane region" description="Helical" evidence="1">
    <location>
        <begin position="54"/>
        <end position="72"/>
    </location>
</feature>
<dbReference type="Proteomes" id="UP000597762">
    <property type="component" value="Unassembled WGS sequence"/>
</dbReference>
<keyword evidence="1" id="KW-1133">Transmembrane helix</keyword>
<keyword evidence="3" id="KW-1185">Reference proteome</keyword>
<keyword evidence="1" id="KW-0812">Transmembrane</keyword>
<feature type="transmembrane region" description="Helical" evidence="1">
    <location>
        <begin position="348"/>
        <end position="368"/>
    </location>
</feature>
<protein>
    <submittedName>
        <fullName evidence="2">Uncharacterized protein</fullName>
    </submittedName>
</protein>
<feature type="transmembrane region" description="Helical" evidence="1">
    <location>
        <begin position="248"/>
        <end position="271"/>
    </location>
</feature>
<evidence type="ECO:0000256" key="1">
    <source>
        <dbReference type="SAM" id="Phobius"/>
    </source>
</evidence>
<evidence type="ECO:0000313" key="3">
    <source>
        <dbReference type="Proteomes" id="UP000597762"/>
    </source>
</evidence>
<feature type="transmembrane region" description="Helical" evidence="1">
    <location>
        <begin position="128"/>
        <end position="153"/>
    </location>
</feature>
<feature type="transmembrane region" description="Helical" evidence="1">
    <location>
        <begin position="104"/>
        <end position="122"/>
    </location>
</feature>
<keyword evidence="1" id="KW-0472">Membrane</keyword>
<sequence length="398" mass="44496">MFLCLICGLFDAAYFPFSCLLSVILSPVFFFFLSLLSLSSYVVVVGFNVSSSTPLSFSACFLSNIVYFLIVPPVFPSTFLPLCFIISLLLFSLPLLLLSILNTIVFLFSVVLCFPFSSFLFIGLSLSLLLLCYIYVTAPSLCIALSTLSSLFLPHSNSLLLVLCFCHASLSILFLTLLYLLSFYFSLSLSLKLSQFILMYSLSVSISSLFIVAASFLSYCHFFNIVYSLIPHLLLACLPLSLPRPLCLVHSLYLTSFFLYFCCLFLSLLLATPSLPHSLSLSLKLYLCLLQFLFLFHSLIVSFFLISLPPLSALCILYNLIYSNVDFSLLFCHPFSFYVSLSFSLTSYLLSSLLSLSILLTPLSIIVISQCYCLPPPLSLFPSYCLLSQLFAFLLSHF</sequence>
<proteinExistence type="predicted"/>
<feature type="transmembrane region" description="Helical" evidence="1">
    <location>
        <begin position="374"/>
        <end position="395"/>
    </location>
</feature>
<feature type="transmembrane region" description="Helical" evidence="1">
    <location>
        <begin position="160"/>
        <end position="185"/>
    </location>
</feature>
<accession>A0A812B9B8</accession>
<organism evidence="2 3">
    <name type="scientific">Acanthosepion pharaonis</name>
    <name type="common">Pharaoh cuttlefish</name>
    <name type="synonym">Sepia pharaonis</name>
    <dbReference type="NCBI Taxonomy" id="158019"/>
    <lineage>
        <taxon>Eukaryota</taxon>
        <taxon>Metazoa</taxon>
        <taxon>Spiralia</taxon>
        <taxon>Lophotrochozoa</taxon>
        <taxon>Mollusca</taxon>
        <taxon>Cephalopoda</taxon>
        <taxon>Coleoidea</taxon>
        <taxon>Decapodiformes</taxon>
        <taxon>Sepiida</taxon>
        <taxon>Sepiina</taxon>
        <taxon>Sepiidae</taxon>
        <taxon>Acanthosepion</taxon>
    </lineage>
</organism>